<dbReference type="Pfam" id="PF00067">
    <property type="entry name" value="p450"/>
    <property type="match status" value="1"/>
</dbReference>
<proteinExistence type="inferred from homology"/>
<comment type="similarity">
    <text evidence="1 6">Belongs to the cytochrome P450 family.</text>
</comment>
<organism evidence="8 9">
    <name type="scientific">Kingdonia uniflora</name>
    <dbReference type="NCBI Taxonomy" id="39325"/>
    <lineage>
        <taxon>Eukaryota</taxon>
        <taxon>Viridiplantae</taxon>
        <taxon>Streptophyta</taxon>
        <taxon>Embryophyta</taxon>
        <taxon>Tracheophyta</taxon>
        <taxon>Spermatophyta</taxon>
        <taxon>Magnoliopsida</taxon>
        <taxon>Ranunculales</taxon>
        <taxon>Circaeasteraceae</taxon>
        <taxon>Kingdonia</taxon>
    </lineage>
</organism>
<dbReference type="Gene3D" id="1.10.630.10">
    <property type="entry name" value="Cytochrome P450"/>
    <property type="match status" value="1"/>
</dbReference>
<keyword evidence="2 5" id="KW-0479">Metal-binding</keyword>
<dbReference type="CDD" id="cd11073">
    <property type="entry name" value="CYP76-like"/>
    <property type="match status" value="1"/>
</dbReference>
<protein>
    <recommendedName>
        <fullName evidence="10">Cytochrome P450</fullName>
    </recommendedName>
</protein>
<dbReference type="InterPro" id="IPR002401">
    <property type="entry name" value="Cyt_P450_E_grp-I"/>
</dbReference>
<dbReference type="AlphaFoldDB" id="A0A7J7LPK0"/>
<dbReference type="PANTHER" id="PTHR47950:SF4">
    <property type="entry name" value="GERANIOL 8-HYDROXYLASE-LIKE"/>
    <property type="match status" value="1"/>
</dbReference>
<sequence length="498" mass="56620">MEFSTVLWWFPFVCTSLLILVSIVREKLGTSLSKLPPGPVPLPIFGSLFKLGKKPHESLAKLAKTHGPLMSLKLGTLTTIVVTSSSMAKQVLQKHDQSFAGRTIPDCLRTEKNHHEFAMVWLQPYSQWRILRKISNSEIFHSSRLNANQDIRHKKVRELMEHVNEKCVSGGAVSIGEAAFVTVLNFLSNTMFSVDLGHLDSVSSQEFKAIVWGIMEEAGRPNLADFFPVLMHIDPQGVRRRMTNYFAKLDDIFDRIIDERLQSKETQTTPDVLDKLLEYSLESNPEIRRPHINALLKDIFVAGTDTTSSTLEWAMTELIRNHEIMEKARLELQQTIEKDKVVEESDIAQLPYLQAIVKETLRLHPPVPLLLPHRAETEVELCGFTVPKHTQVLVNAWAISRDPDTWERPTTFMPERFMGSDIEFKGQDFELIPFGAGRRICPGLPLAHRMVHLMLASLIHSYEWKLGNGMTPENLDMDDKFGITLQKAEPLQAFPTKI</sequence>
<keyword evidence="3 6" id="KW-0560">Oxidoreductase</keyword>
<dbReference type="FunFam" id="1.10.630.10:FF:000007">
    <property type="entry name" value="Cytochrome P450 76C4"/>
    <property type="match status" value="1"/>
</dbReference>
<keyword evidence="6" id="KW-0503">Monooxygenase</keyword>
<evidence type="ECO:0000256" key="3">
    <source>
        <dbReference type="ARBA" id="ARBA00023002"/>
    </source>
</evidence>
<keyword evidence="5 6" id="KW-0349">Heme</keyword>
<dbReference type="PRINTS" id="PR00463">
    <property type="entry name" value="EP450I"/>
</dbReference>
<dbReference type="SUPFAM" id="SSF48264">
    <property type="entry name" value="Cytochrome P450"/>
    <property type="match status" value="1"/>
</dbReference>
<name>A0A7J7LPK0_9MAGN</name>
<dbReference type="PANTHER" id="PTHR47950">
    <property type="entry name" value="CYTOCHROME P450, FAMILY 76, SUBFAMILY C, POLYPEPTIDE 5-RELATED"/>
    <property type="match status" value="1"/>
</dbReference>
<evidence type="ECO:0008006" key="10">
    <source>
        <dbReference type="Google" id="ProtNLM"/>
    </source>
</evidence>
<dbReference type="GO" id="GO:0044550">
    <property type="term" value="P:secondary metabolite biosynthetic process"/>
    <property type="evidence" value="ECO:0007669"/>
    <property type="project" value="UniProtKB-ARBA"/>
</dbReference>
<dbReference type="GO" id="GO:0005506">
    <property type="term" value="F:iron ion binding"/>
    <property type="evidence" value="ECO:0007669"/>
    <property type="project" value="InterPro"/>
</dbReference>
<evidence type="ECO:0000256" key="6">
    <source>
        <dbReference type="RuleBase" id="RU000461"/>
    </source>
</evidence>
<dbReference type="OrthoDB" id="2789670at2759"/>
<keyword evidence="7" id="KW-1133">Transmembrane helix</keyword>
<gene>
    <name evidence="8" type="ORF">GIB67_006087</name>
</gene>
<feature type="binding site" description="axial binding residue" evidence="5">
    <location>
        <position position="441"/>
    </location>
    <ligand>
        <name>heme</name>
        <dbReference type="ChEBI" id="CHEBI:30413"/>
    </ligand>
    <ligandPart>
        <name>Fe</name>
        <dbReference type="ChEBI" id="CHEBI:18248"/>
    </ligandPart>
</feature>
<keyword evidence="4 5" id="KW-0408">Iron</keyword>
<dbReference type="PROSITE" id="PS00086">
    <property type="entry name" value="CYTOCHROME_P450"/>
    <property type="match status" value="1"/>
</dbReference>
<dbReference type="EMBL" id="JACGCM010002114">
    <property type="protein sequence ID" value="KAF6144595.1"/>
    <property type="molecule type" value="Genomic_DNA"/>
</dbReference>
<feature type="transmembrane region" description="Helical" evidence="7">
    <location>
        <begin position="6"/>
        <end position="24"/>
    </location>
</feature>
<comment type="cofactor">
    <cofactor evidence="5">
        <name>heme</name>
        <dbReference type="ChEBI" id="CHEBI:30413"/>
    </cofactor>
</comment>
<dbReference type="InterPro" id="IPR017972">
    <property type="entry name" value="Cyt_P450_CS"/>
</dbReference>
<accession>A0A7J7LPK0</accession>
<dbReference type="InterPro" id="IPR001128">
    <property type="entry name" value="Cyt_P450"/>
</dbReference>
<keyword evidence="9" id="KW-1185">Reference proteome</keyword>
<dbReference type="InterPro" id="IPR036396">
    <property type="entry name" value="Cyt_P450_sf"/>
</dbReference>
<evidence type="ECO:0000256" key="4">
    <source>
        <dbReference type="ARBA" id="ARBA00023004"/>
    </source>
</evidence>
<dbReference type="GO" id="GO:0004497">
    <property type="term" value="F:monooxygenase activity"/>
    <property type="evidence" value="ECO:0007669"/>
    <property type="project" value="UniProtKB-KW"/>
</dbReference>
<dbReference type="Proteomes" id="UP000541444">
    <property type="component" value="Unassembled WGS sequence"/>
</dbReference>
<evidence type="ECO:0000256" key="2">
    <source>
        <dbReference type="ARBA" id="ARBA00022723"/>
    </source>
</evidence>
<comment type="caution">
    <text evidence="8">The sequence shown here is derived from an EMBL/GenBank/DDBJ whole genome shotgun (WGS) entry which is preliminary data.</text>
</comment>
<evidence type="ECO:0000256" key="1">
    <source>
        <dbReference type="ARBA" id="ARBA00010617"/>
    </source>
</evidence>
<evidence type="ECO:0000313" key="8">
    <source>
        <dbReference type="EMBL" id="KAF6144595.1"/>
    </source>
</evidence>
<dbReference type="GO" id="GO:0016705">
    <property type="term" value="F:oxidoreductase activity, acting on paired donors, with incorporation or reduction of molecular oxygen"/>
    <property type="evidence" value="ECO:0007669"/>
    <property type="project" value="InterPro"/>
</dbReference>
<reference evidence="8 9" key="1">
    <citation type="journal article" date="2020" name="IScience">
        <title>Genome Sequencing of the Endangered Kingdonia uniflora (Circaeasteraceae, Ranunculales) Reveals Potential Mechanisms of Evolutionary Specialization.</title>
        <authorList>
            <person name="Sun Y."/>
            <person name="Deng T."/>
            <person name="Zhang A."/>
            <person name="Moore M.J."/>
            <person name="Landis J.B."/>
            <person name="Lin N."/>
            <person name="Zhang H."/>
            <person name="Zhang X."/>
            <person name="Huang J."/>
            <person name="Zhang X."/>
            <person name="Sun H."/>
            <person name="Wang H."/>
        </authorList>
    </citation>
    <scope>NUCLEOTIDE SEQUENCE [LARGE SCALE GENOMIC DNA]</scope>
    <source>
        <strain evidence="8">TB1705</strain>
        <tissue evidence="8">Leaf</tissue>
    </source>
</reference>
<dbReference type="PRINTS" id="PR00385">
    <property type="entry name" value="P450"/>
</dbReference>
<keyword evidence="7" id="KW-0472">Membrane</keyword>
<evidence type="ECO:0000256" key="5">
    <source>
        <dbReference type="PIRSR" id="PIRSR602401-1"/>
    </source>
</evidence>
<keyword evidence="7" id="KW-0812">Transmembrane</keyword>
<evidence type="ECO:0000256" key="7">
    <source>
        <dbReference type="SAM" id="Phobius"/>
    </source>
</evidence>
<evidence type="ECO:0000313" key="9">
    <source>
        <dbReference type="Proteomes" id="UP000541444"/>
    </source>
</evidence>
<dbReference type="GO" id="GO:0020037">
    <property type="term" value="F:heme binding"/>
    <property type="evidence" value="ECO:0007669"/>
    <property type="project" value="InterPro"/>
</dbReference>